<evidence type="ECO:0000256" key="2">
    <source>
        <dbReference type="SAM" id="MobiDB-lite"/>
    </source>
</evidence>
<sequence>MASPMDLAIRPAADKMAKSEEIAEEPGAETTTTTTAPSPSATPQLESKVFPRFPQFSQLPQELQDLIWDNCSNPPSQACVQAVGVFSQLDCWEEDATVELNLPSWDLARRSHYYHMTVDVRPACLMASQAVVKARSRWEQEEAAELAALNSNPDVSSYDVNKQRTMATIHLPKARLGKKPRLPWETSSRNKHVRVLFNPQLDIIWLDCAFGFNGRWIHESLAELLLLESTTDYSGLVELAPVHQLAIEFDGSTFHKYCISCKFLAKDRKKFEKWYRAQPEPREGKEDARSSVLQALYSAFRYVTLEDLDEHQKAEAKKWFMQSHARDLLRRHRWWMSRDLEKLRVFSAERETYYGETFDFDKFLEALPLLQRVYEVFEHEHNRFERDHGKYDPLDFDPETGKPICLAGQPLPAGRFPPPRPHRVVWCANAKAIARFWPVITPHLRTIFVIDRRIRIKPGASIPAGSRTYQGNGCLFVEVLRPRGHERGGEDAVWQYPEAGAWGANAFEFAGGLYNLMERGACSSPARKSANKSPAQTPKSGARAGSRSVKFTNPTPGPSQSTGLTPSLRRATLTATKTHTPRRRSAPAWPPSTPSNGSGIPGLDRNGAPFSGEVRFLPLRQVLDGRIKRRIRRNGLSEEMNAIAAEKRRRAEETRREISRLKAELAEKDAEIERLHDETVVLDTGRVWALEQEVERLKKELERRSGNGGEEEEEWVDASESPCSDGFEDFDVEGGDGFGEASRDGGVFCSTPSKQRVQTSFPTPPATSPEPSVQLTPCRRQPSRLSVAVQADVQDPEKKRLEEEFESLQLEVAKLTAKLESYTALESRLSDKLAPFSPENTSTETEDSSSPTLEDRLTHLLQSLSDKTTALTTLTTSLTSLGFPGSSALEVIDSLRTSLRTARLELEYLNPGELTLPLTGAGSAILELLLARLHDLSTRTREQEEELDEYHVANQSLRAQLDARVTAMDQLAGKLTAAEREARDKDARIAELQVGLDRLKHASETYARDVAELEALVQRVEADLDTSQQENKTLTAELEEKTSTLTRLQKELAAARETQTQLQCELDALSATHAEALELLDSQKDELEGVGEALQEAKETARRLEEEKARLEREKRRAEEVVGGMNEALAKVMMMGQGFLGGVSSSVVGGEGKRGVDESQESTLVSGKEGGEEREGRARKRRKYDSGLGLLEEDEVDGLSLASE</sequence>
<keyword evidence="1" id="KW-0175">Coiled coil</keyword>
<proteinExistence type="predicted"/>
<evidence type="ECO:0000313" key="4">
    <source>
        <dbReference type="Proteomes" id="UP001583172"/>
    </source>
</evidence>
<gene>
    <name evidence="3" type="ORF">VTJ49DRAFT_6381</name>
</gene>
<feature type="compositionally biased region" description="Low complexity" evidence="2">
    <location>
        <begin position="28"/>
        <end position="43"/>
    </location>
</feature>
<protein>
    <submittedName>
        <fullName evidence="3">Uncharacterized protein</fullName>
    </submittedName>
</protein>
<feature type="coiled-coil region" evidence="1">
    <location>
        <begin position="798"/>
        <end position="825"/>
    </location>
</feature>
<feature type="region of interest" description="Disordered" evidence="2">
    <location>
        <begin position="701"/>
        <end position="724"/>
    </location>
</feature>
<accession>A0ABR3VQQ7</accession>
<feature type="region of interest" description="Disordered" evidence="2">
    <location>
        <begin position="1"/>
        <end position="46"/>
    </location>
</feature>
<dbReference type="EMBL" id="JAZGSY010000006">
    <property type="protein sequence ID" value="KAL1843977.1"/>
    <property type="molecule type" value="Genomic_DNA"/>
</dbReference>
<evidence type="ECO:0000313" key="3">
    <source>
        <dbReference type="EMBL" id="KAL1843977.1"/>
    </source>
</evidence>
<dbReference type="PANTHER" id="PTHR47357:SF1">
    <property type="entry name" value="SPINDLE POLE BODY COMPONENT 110"/>
    <property type="match status" value="1"/>
</dbReference>
<feature type="compositionally biased region" description="Low complexity" evidence="2">
    <location>
        <begin position="837"/>
        <end position="852"/>
    </location>
</feature>
<feature type="region of interest" description="Disordered" evidence="2">
    <location>
        <begin position="755"/>
        <end position="791"/>
    </location>
</feature>
<feature type="coiled-coil region" evidence="1">
    <location>
        <begin position="926"/>
        <end position="1128"/>
    </location>
</feature>
<evidence type="ECO:0000256" key="1">
    <source>
        <dbReference type="SAM" id="Coils"/>
    </source>
</evidence>
<dbReference type="Proteomes" id="UP001583172">
    <property type="component" value="Unassembled WGS sequence"/>
</dbReference>
<reference evidence="3 4" key="1">
    <citation type="journal article" date="2024" name="Commun. Biol.">
        <title>Comparative genomic analysis of thermophilic fungi reveals convergent evolutionary adaptations and gene losses.</title>
        <authorList>
            <person name="Steindorff A.S."/>
            <person name="Aguilar-Pontes M.V."/>
            <person name="Robinson A.J."/>
            <person name="Andreopoulos B."/>
            <person name="LaButti K."/>
            <person name="Kuo A."/>
            <person name="Mondo S."/>
            <person name="Riley R."/>
            <person name="Otillar R."/>
            <person name="Haridas S."/>
            <person name="Lipzen A."/>
            <person name="Grimwood J."/>
            <person name="Schmutz J."/>
            <person name="Clum A."/>
            <person name="Reid I.D."/>
            <person name="Moisan M.C."/>
            <person name="Butler G."/>
            <person name="Nguyen T.T.M."/>
            <person name="Dewar K."/>
            <person name="Conant G."/>
            <person name="Drula E."/>
            <person name="Henrissat B."/>
            <person name="Hansel C."/>
            <person name="Singer S."/>
            <person name="Hutchinson M.I."/>
            <person name="de Vries R.P."/>
            <person name="Natvig D.O."/>
            <person name="Powell A.J."/>
            <person name="Tsang A."/>
            <person name="Grigoriev I.V."/>
        </authorList>
    </citation>
    <scope>NUCLEOTIDE SEQUENCE [LARGE SCALE GENOMIC DNA]</scope>
    <source>
        <strain evidence="3 4">CBS 620.91</strain>
    </source>
</reference>
<dbReference type="PANTHER" id="PTHR47357">
    <property type="entry name" value="COP1-INTERACTIVE PROTEIN 1"/>
    <property type="match status" value="1"/>
</dbReference>
<feature type="compositionally biased region" description="Polar residues" evidence="2">
    <location>
        <begin position="549"/>
        <end position="565"/>
    </location>
</feature>
<feature type="compositionally biased region" description="Basic and acidic residues" evidence="2">
    <location>
        <begin position="12"/>
        <end position="21"/>
    </location>
</feature>
<organism evidence="3 4">
    <name type="scientific">Humicola insolens</name>
    <name type="common">Soft-rot fungus</name>
    <dbReference type="NCBI Taxonomy" id="85995"/>
    <lineage>
        <taxon>Eukaryota</taxon>
        <taxon>Fungi</taxon>
        <taxon>Dikarya</taxon>
        <taxon>Ascomycota</taxon>
        <taxon>Pezizomycotina</taxon>
        <taxon>Sordariomycetes</taxon>
        <taxon>Sordariomycetidae</taxon>
        <taxon>Sordariales</taxon>
        <taxon>Chaetomiaceae</taxon>
        <taxon>Mycothermus</taxon>
    </lineage>
</organism>
<name>A0ABR3VQQ7_HUMIN</name>
<feature type="region of interest" description="Disordered" evidence="2">
    <location>
        <begin position="1148"/>
        <end position="1183"/>
    </location>
</feature>
<feature type="region of interest" description="Disordered" evidence="2">
    <location>
        <begin position="833"/>
        <end position="853"/>
    </location>
</feature>
<keyword evidence="4" id="KW-1185">Reference proteome</keyword>
<comment type="caution">
    <text evidence="3">The sequence shown here is derived from an EMBL/GenBank/DDBJ whole genome shotgun (WGS) entry which is preliminary data.</text>
</comment>
<dbReference type="Gene3D" id="1.10.287.1490">
    <property type="match status" value="1"/>
</dbReference>
<feature type="region of interest" description="Disordered" evidence="2">
    <location>
        <begin position="524"/>
        <end position="611"/>
    </location>
</feature>